<evidence type="ECO:0000256" key="1">
    <source>
        <dbReference type="SAM" id="Coils"/>
    </source>
</evidence>
<feature type="region of interest" description="Disordered" evidence="2">
    <location>
        <begin position="1"/>
        <end position="23"/>
    </location>
</feature>
<feature type="coiled-coil region" evidence="1">
    <location>
        <begin position="81"/>
        <end position="115"/>
    </location>
</feature>
<evidence type="ECO:0000313" key="5">
    <source>
        <dbReference type="Proteomes" id="UP001649381"/>
    </source>
</evidence>
<dbReference type="RefSeq" id="WP_236338052.1">
    <property type="nucleotide sequence ID" value="NZ_JAKIJS010000002.1"/>
</dbReference>
<evidence type="ECO:0000256" key="3">
    <source>
        <dbReference type="SAM" id="Phobius"/>
    </source>
</evidence>
<protein>
    <submittedName>
        <fullName evidence="4">YtxH domain-containing protein</fullName>
    </submittedName>
</protein>
<organism evidence="4 5">
    <name type="scientific">Pseudalkalibacillus berkeleyi</name>
    <dbReference type="NCBI Taxonomy" id="1069813"/>
    <lineage>
        <taxon>Bacteria</taxon>
        <taxon>Bacillati</taxon>
        <taxon>Bacillota</taxon>
        <taxon>Bacilli</taxon>
        <taxon>Bacillales</taxon>
        <taxon>Fictibacillaceae</taxon>
        <taxon>Pseudalkalibacillus</taxon>
    </lineage>
</organism>
<feature type="compositionally biased region" description="Polar residues" evidence="2">
    <location>
        <begin position="1"/>
        <end position="21"/>
    </location>
</feature>
<dbReference type="Proteomes" id="UP001649381">
    <property type="component" value="Unassembled WGS sequence"/>
</dbReference>
<dbReference type="EMBL" id="JAKIJS010000002">
    <property type="protein sequence ID" value="MCF6139288.1"/>
    <property type="molecule type" value="Genomic_DNA"/>
</dbReference>
<keyword evidence="3" id="KW-0812">Transmembrane</keyword>
<reference evidence="4 5" key="1">
    <citation type="submission" date="2022-01" db="EMBL/GenBank/DDBJ databases">
        <title>Alkalihalobacillus sp. EGI L200015, a novel bacterium isolated from a salt lake sediment.</title>
        <authorList>
            <person name="Gao L."/>
            <person name="Fang B.-Z."/>
            <person name="Li W.-J."/>
        </authorList>
    </citation>
    <scope>NUCLEOTIDE SEQUENCE [LARGE SCALE GENOMIC DNA]</scope>
    <source>
        <strain evidence="4 5">KCTC 12718</strain>
    </source>
</reference>
<sequence length="155" mass="17273">MTQSVQTPNQQAQRQPTQIHAQQEKESSFLLKGIVIGAVVGGLAALIDKNTRKNVQERSIKLKDQTSSLYKTVREEPNVIMNSVKHTMETTSKALNELSREVKEVVGKIDEVRQNSLETYSSVREVGGELKDVSSKLKEAGKEITDIEYGENDKS</sequence>
<keyword evidence="5" id="KW-1185">Reference proteome</keyword>
<keyword evidence="3" id="KW-0472">Membrane</keyword>
<feature type="transmembrane region" description="Helical" evidence="3">
    <location>
        <begin position="29"/>
        <end position="47"/>
    </location>
</feature>
<comment type="caution">
    <text evidence="4">The sequence shown here is derived from an EMBL/GenBank/DDBJ whole genome shotgun (WGS) entry which is preliminary data.</text>
</comment>
<evidence type="ECO:0000313" key="4">
    <source>
        <dbReference type="EMBL" id="MCF6139288.1"/>
    </source>
</evidence>
<accession>A0ABS9H2V7</accession>
<gene>
    <name evidence="4" type="ORF">L2716_16245</name>
</gene>
<keyword evidence="1" id="KW-0175">Coiled coil</keyword>
<name>A0ABS9H2V7_9BACL</name>
<evidence type="ECO:0000256" key="2">
    <source>
        <dbReference type="SAM" id="MobiDB-lite"/>
    </source>
</evidence>
<keyword evidence="3" id="KW-1133">Transmembrane helix</keyword>
<dbReference type="Gene3D" id="1.10.287.950">
    <property type="entry name" value="Methyl-accepting chemotaxis protein"/>
    <property type="match status" value="1"/>
</dbReference>
<proteinExistence type="predicted"/>